<evidence type="ECO:0000313" key="3">
    <source>
        <dbReference type="Proteomes" id="UP001446205"/>
    </source>
</evidence>
<evidence type="ECO:0000256" key="1">
    <source>
        <dbReference type="SAM" id="Phobius"/>
    </source>
</evidence>
<evidence type="ECO:0000313" key="2">
    <source>
        <dbReference type="EMBL" id="MEK8089976.1"/>
    </source>
</evidence>
<dbReference type="RefSeq" id="WP_341371034.1">
    <property type="nucleotide sequence ID" value="NZ_JBBPCO010000008.1"/>
</dbReference>
<keyword evidence="1" id="KW-0472">Membrane</keyword>
<feature type="transmembrane region" description="Helical" evidence="1">
    <location>
        <begin position="64"/>
        <end position="83"/>
    </location>
</feature>
<keyword evidence="3" id="KW-1185">Reference proteome</keyword>
<dbReference type="Proteomes" id="UP001446205">
    <property type="component" value="Unassembled WGS sequence"/>
</dbReference>
<accession>A0ABU9D8X4</accession>
<evidence type="ECO:0008006" key="4">
    <source>
        <dbReference type="Google" id="ProtNLM"/>
    </source>
</evidence>
<comment type="caution">
    <text evidence="2">The sequence shown here is derived from an EMBL/GenBank/DDBJ whole genome shotgun (WGS) entry which is preliminary data.</text>
</comment>
<name>A0ABU9D8X4_9PROT</name>
<keyword evidence="1" id="KW-0812">Transmembrane</keyword>
<reference evidence="2 3" key="1">
    <citation type="submission" date="2024-04" db="EMBL/GenBank/DDBJ databases">
        <authorList>
            <person name="Abashina T."/>
            <person name="Shaikin A."/>
        </authorList>
    </citation>
    <scope>NUCLEOTIDE SEQUENCE [LARGE SCALE GENOMIC DNA]</scope>
    <source>
        <strain evidence="2 3">AAFK</strain>
    </source>
</reference>
<organism evidence="2 3">
    <name type="scientific">Thermithiobacillus plumbiphilus</name>
    <dbReference type="NCBI Taxonomy" id="1729899"/>
    <lineage>
        <taxon>Bacteria</taxon>
        <taxon>Pseudomonadati</taxon>
        <taxon>Pseudomonadota</taxon>
        <taxon>Acidithiobacillia</taxon>
        <taxon>Acidithiobacillales</taxon>
        <taxon>Thermithiobacillaceae</taxon>
        <taxon>Thermithiobacillus</taxon>
    </lineage>
</organism>
<proteinExistence type="predicted"/>
<sequence>MREPDETHLLLGRLNNVRELQTLLTQPLPEGLSPRQVHILSGELPADFDAAKWGRTHPRPGSSLRWTLAGMMLFAPIGLAGILLGSHWIWLPGMLVSGAVWGWFAHFYWRIFRSSRQVELRDFGLPKRDLFLAQSEMADGAVILVLCLRPVQVDGAERWLAAQNVPAYHILV</sequence>
<feature type="transmembrane region" description="Helical" evidence="1">
    <location>
        <begin position="89"/>
        <end position="109"/>
    </location>
</feature>
<keyword evidence="1" id="KW-1133">Transmembrane helix</keyword>
<gene>
    <name evidence="2" type="ORF">WOB96_09370</name>
</gene>
<protein>
    <recommendedName>
        <fullName evidence="4">DUF2868 domain-containing protein</fullName>
    </recommendedName>
</protein>
<dbReference type="EMBL" id="JBBPCO010000008">
    <property type="protein sequence ID" value="MEK8089976.1"/>
    <property type="molecule type" value="Genomic_DNA"/>
</dbReference>